<dbReference type="GO" id="GO:0005739">
    <property type="term" value="C:mitochondrion"/>
    <property type="evidence" value="ECO:0007669"/>
    <property type="project" value="InterPro"/>
</dbReference>
<gene>
    <name evidence="1" type="ORF">GSI_00574</name>
</gene>
<accession>A0A2G8ST03</accession>
<dbReference type="EMBL" id="AYKW01000001">
    <property type="protein sequence ID" value="PIL36884.1"/>
    <property type="molecule type" value="Genomic_DNA"/>
</dbReference>
<proteinExistence type="predicted"/>
<sequence>MATSVQAALRKLLPPPARLPPTLSPFPASLYQVLSRYPKDGVGQKLHQTRWNSKGFDGCYWEITRTRLKCEGKHGKAWGHLVWKGKRVNERDEEIRGGLKYKWAVGQSKSYANFKPHSTLTKPIS</sequence>
<comment type="caution">
    <text evidence="1">The sequence shown here is derived from an EMBL/GenBank/DDBJ whole genome shotgun (WGS) entry which is preliminary data.</text>
</comment>
<name>A0A2G8ST03_9APHY</name>
<dbReference type="PANTHER" id="PTHR28589">
    <property type="entry name" value="28S RIBOSOMAL PROTEIN S34, MITOCHONDRIAL"/>
    <property type="match status" value="1"/>
</dbReference>
<dbReference type="Proteomes" id="UP000230002">
    <property type="component" value="Unassembled WGS sequence"/>
</dbReference>
<dbReference type="GO" id="GO:0003735">
    <property type="term" value="F:structural constituent of ribosome"/>
    <property type="evidence" value="ECO:0007669"/>
    <property type="project" value="InterPro"/>
</dbReference>
<keyword evidence="2" id="KW-1185">Reference proteome</keyword>
<dbReference type="PANTHER" id="PTHR28589:SF1">
    <property type="entry name" value="SMALL RIBOSOMAL SUBUNIT PROTEIN MS34"/>
    <property type="match status" value="1"/>
</dbReference>
<reference evidence="1 2" key="1">
    <citation type="journal article" date="2015" name="Sci. Rep.">
        <title>Chromosome-level genome map provides insights into diverse defense mechanisms in the medicinal fungus Ganoderma sinense.</title>
        <authorList>
            <person name="Zhu Y."/>
            <person name="Xu J."/>
            <person name="Sun C."/>
            <person name="Zhou S."/>
            <person name="Xu H."/>
            <person name="Nelson D.R."/>
            <person name="Qian J."/>
            <person name="Song J."/>
            <person name="Luo H."/>
            <person name="Xiang L."/>
            <person name="Li Y."/>
            <person name="Xu Z."/>
            <person name="Ji A."/>
            <person name="Wang L."/>
            <person name="Lu S."/>
            <person name="Hayward A."/>
            <person name="Sun W."/>
            <person name="Li X."/>
            <person name="Schwartz D.C."/>
            <person name="Wang Y."/>
            <person name="Chen S."/>
        </authorList>
    </citation>
    <scope>NUCLEOTIDE SEQUENCE [LARGE SCALE GENOMIC DNA]</scope>
    <source>
        <strain evidence="1 2">ZZ0214-1</strain>
    </source>
</reference>
<dbReference type="OrthoDB" id="16434at2759"/>
<evidence type="ECO:0000313" key="2">
    <source>
        <dbReference type="Proteomes" id="UP000230002"/>
    </source>
</evidence>
<evidence type="ECO:0000313" key="1">
    <source>
        <dbReference type="EMBL" id="PIL36884.1"/>
    </source>
</evidence>
<dbReference type="Pfam" id="PF16053">
    <property type="entry name" value="MRP-S34"/>
    <property type="match status" value="1"/>
</dbReference>
<protein>
    <submittedName>
        <fullName evidence="1">Uncharacterized protein</fullName>
    </submittedName>
</protein>
<dbReference type="InterPro" id="IPR032053">
    <property type="entry name" value="Ribosomal_mS34"/>
</dbReference>
<dbReference type="AlphaFoldDB" id="A0A2G8ST03"/>
<organism evidence="1 2">
    <name type="scientific">Ganoderma sinense ZZ0214-1</name>
    <dbReference type="NCBI Taxonomy" id="1077348"/>
    <lineage>
        <taxon>Eukaryota</taxon>
        <taxon>Fungi</taxon>
        <taxon>Dikarya</taxon>
        <taxon>Basidiomycota</taxon>
        <taxon>Agaricomycotina</taxon>
        <taxon>Agaricomycetes</taxon>
        <taxon>Polyporales</taxon>
        <taxon>Polyporaceae</taxon>
        <taxon>Ganoderma</taxon>
    </lineage>
</organism>